<dbReference type="AlphaFoldDB" id="A0A267E740"/>
<proteinExistence type="predicted"/>
<feature type="chain" id="PRO_5012537630" evidence="4">
    <location>
        <begin position="24"/>
        <end position="367"/>
    </location>
</feature>
<dbReference type="SMART" id="SM00364">
    <property type="entry name" value="LRR_BAC"/>
    <property type="match status" value="4"/>
</dbReference>
<dbReference type="InterPro" id="IPR001611">
    <property type="entry name" value="Leu-rich_rpt"/>
</dbReference>
<feature type="region of interest" description="Disordered" evidence="3">
    <location>
        <begin position="19"/>
        <end position="73"/>
    </location>
</feature>
<dbReference type="Gene3D" id="3.80.10.10">
    <property type="entry name" value="Ribonuclease Inhibitor"/>
    <property type="match status" value="2"/>
</dbReference>
<evidence type="ECO:0000313" key="6">
    <source>
        <dbReference type="Proteomes" id="UP000215902"/>
    </source>
</evidence>
<keyword evidence="1" id="KW-0433">Leucine-rich repeat</keyword>
<dbReference type="GO" id="GO:0005737">
    <property type="term" value="C:cytoplasm"/>
    <property type="evidence" value="ECO:0007669"/>
    <property type="project" value="TreeGrafter"/>
</dbReference>
<sequence>KGTAQRALAKLIVAVVMTTQGGGASTARRSPRARLRSATSSRPASGDSGVVSGSGGSLSHRHQQQPPPPQSDLELLADSERQICRLLTNQNPASRSSLNLSYRRLTILPPSLARLGQDLRRLYLNNNRLVAPPSEIGDLLPELQELTLDHNCLSLLPSSLGQLEQLRILSASYNPLCAVPDTLCNLAGLTYLWLHACQLSGLPDQLFAGMPNLKQLGLNYNRLNSLPESIGRCTCLEWLSAEENQLAELPDSLANCQRLNLVNLTANRFVEVPPPLLPLLAGCLRHLLLRANPLSPDCLSDELLMQIMAPGADGAAAGDAEEPLSSRAPRIDLRGATELMALPAHWKGISNILVGPEDSDETANEAD</sequence>
<keyword evidence="2" id="KW-0677">Repeat</keyword>
<dbReference type="PANTHER" id="PTHR48051">
    <property type="match status" value="1"/>
</dbReference>
<gene>
    <name evidence="5" type="ORF">BOX15_Mlig011970g1</name>
</gene>
<evidence type="ECO:0000256" key="1">
    <source>
        <dbReference type="ARBA" id="ARBA00022614"/>
    </source>
</evidence>
<dbReference type="STRING" id="282301.A0A267E740"/>
<keyword evidence="6" id="KW-1185">Reference proteome</keyword>
<evidence type="ECO:0000256" key="2">
    <source>
        <dbReference type="ARBA" id="ARBA00022737"/>
    </source>
</evidence>
<evidence type="ECO:0000256" key="3">
    <source>
        <dbReference type="SAM" id="MobiDB-lite"/>
    </source>
</evidence>
<dbReference type="InterPro" id="IPR050216">
    <property type="entry name" value="LRR_domain-containing"/>
</dbReference>
<name>A0A267E740_9PLAT</name>
<dbReference type="SMART" id="SM00369">
    <property type="entry name" value="LRR_TYP"/>
    <property type="match status" value="5"/>
</dbReference>
<evidence type="ECO:0000256" key="4">
    <source>
        <dbReference type="SAM" id="SignalP"/>
    </source>
</evidence>
<dbReference type="InterPro" id="IPR003591">
    <property type="entry name" value="Leu-rich_rpt_typical-subtyp"/>
</dbReference>
<dbReference type="InterPro" id="IPR032675">
    <property type="entry name" value="LRR_dom_sf"/>
</dbReference>
<keyword evidence="4" id="KW-0732">Signal</keyword>
<comment type="caution">
    <text evidence="5">The sequence shown here is derived from an EMBL/GenBank/DDBJ whole genome shotgun (WGS) entry which is preliminary data.</text>
</comment>
<dbReference type="SUPFAM" id="SSF52058">
    <property type="entry name" value="L domain-like"/>
    <property type="match status" value="1"/>
</dbReference>
<dbReference type="EMBL" id="NIVC01002493">
    <property type="protein sequence ID" value="PAA57403.1"/>
    <property type="molecule type" value="Genomic_DNA"/>
</dbReference>
<accession>A0A267E740</accession>
<protein>
    <submittedName>
        <fullName evidence="5">Uncharacterized protein</fullName>
    </submittedName>
</protein>
<feature type="non-terminal residue" evidence="5">
    <location>
        <position position="1"/>
    </location>
</feature>
<dbReference type="OrthoDB" id="40118at2759"/>
<dbReference type="Proteomes" id="UP000215902">
    <property type="component" value="Unassembled WGS sequence"/>
</dbReference>
<dbReference type="PROSITE" id="PS51450">
    <property type="entry name" value="LRR"/>
    <property type="match status" value="1"/>
</dbReference>
<feature type="compositionally biased region" description="Low complexity" evidence="3">
    <location>
        <begin position="36"/>
        <end position="51"/>
    </location>
</feature>
<reference evidence="5 6" key="1">
    <citation type="submission" date="2017-06" db="EMBL/GenBank/DDBJ databases">
        <title>A platform for efficient transgenesis in Macrostomum lignano, a flatworm model organism for stem cell research.</title>
        <authorList>
            <person name="Berezikov E."/>
        </authorList>
    </citation>
    <scope>NUCLEOTIDE SEQUENCE [LARGE SCALE GENOMIC DNA]</scope>
    <source>
        <strain evidence="5">DV1</strain>
        <tissue evidence="5">Whole organism</tissue>
    </source>
</reference>
<organism evidence="5 6">
    <name type="scientific">Macrostomum lignano</name>
    <dbReference type="NCBI Taxonomy" id="282301"/>
    <lineage>
        <taxon>Eukaryota</taxon>
        <taxon>Metazoa</taxon>
        <taxon>Spiralia</taxon>
        <taxon>Lophotrochozoa</taxon>
        <taxon>Platyhelminthes</taxon>
        <taxon>Rhabditophora</taxon>
        <taxon>Macrostomorpha</taxon>
        <taxon>Macrostomida</taxon>
        <taxon>Macrostomidae</taxon>
        <taxon>Macrostomum</taxon>
    </lineage>
</organism>
<feature type="signal peptide" evidence="4">
    <location>
        <begin position="1"/>
        <end position="23"/>
    </location>
</feature>
<dbReference type="Pfam" id="PF13855">
    <property type="entry name" value="LRR_8"/>
    <property type="match status" value="2"/>
</dbReference>
<dbReference type="PANTHER" id="PTHR48051:SF1">
    <property type="entry name" value="RAS SUPPRESSOR PROTEIN 1"/>
    <property type="match status" value="1"/>
</dbReference>
<evidence type="ECO:0000313" key="5">
    <source>
        <dbReference type="EMBL" id="PAA57403.1"/>
    </source>
</evidence>